<dbReference type="InterPro" id="IPR011055">
    <property type="entry name" value="Dup_hybrid_motif"/>
</dbReference>
<dbReference type="STRING" id="154621.RV11_GL000496"/>
<feature type="domain" description="M23ase beta-sheet core" evidence="2">
    <location>
        <begin position="108"/>
        <end position="172"/>
    </location>
</feature>
<gene>
    <name evidence="3" type="ORF">UC3_01018</name>
</gene>
<feature type="compositionally biased region" description="Polar residues" evidence="1">
    <location>
        <begin position="203"/>
        <end position="212"/>
    </location>
</feature>
<keyword evidence="4" id="KW-1185">Reference proteome</keyword>
<dbReference type="InterPro" id="IPR016047">
    <property type="entry name" value="M23ase_b-sheet_dom"/>
</dbReference>
<dbReference type="eggNOG" id="COG0739">
    <property type="taxonomic scope" value="Bacteria"/>
</dbReference>
<dbReference type="AlphaFoldDB" id="R3WFG9"/>
<evidence type="ECO:0000259" key="2">
    <source>
        <dbReference type="Pfam" id="PF01551"/>
    </source>
</evidence>
<sequence>MPFEGQWLVGNTPANQIPSHGTTLFGTSYAFDFMAVDRKTRTAPSKSWRTFFGVEQPELFYSFGKSVFSPIEGEIVSIHNGEEDHVARRSWFTLLPYVLSQSSRIRKGHQAIAGNYLVIKAKEVDLFVAIVHLQKDSILVKEGQSVTEGQHIANCGNSGNSTEPHIHIQAMNTLDFSNGSGIPLFFRHFTQREKEQIKKRTNAFPNSGSVVSSEKIPAE</sequence>
<comment type="caution">
    <text evidence="3">The sequence shown here is derived from an EMBL/GenBank/DDBJ whole genome shotgun (WGS) entry which is preliminary data.</text>
</comment>
<dbReference type="PANTHER" id="PTHR21666">
    <property type="entry name" value="PEPTIDASE-RELATED"/>
    <property type="match status" value="1"/>
</dbReference>
<dbReference type="InterPro" id="IPR050570">
    <property type="entry name" value="Cell_wall_metabolism_enzyme"/>
</dbReference>
<evidence type="ECO:0000313" key="3">
    <source>
        <dbReference type="EMBL" id="EOL46212.1"/>
    </source>
</evidence>
<dbReference type="HOGENOM" id="CLU_075482_2_0_9"/>
<accession>R3WFG9</accession>
<protein>
    <recommendedName>
        <fullName evidence="2">M23ase beta-sheet core domain-containing protein</fullName>
    </recommendedName>
</protein>
<feature type="region of interest" description="Disordered" evidence="1">
    <location>
        <begin position="199"/>
        <end position="219"/>
    </location>
</feature>
<reference evidence="3 4" key="1">
    <citation type="submission" date="2013-02" db="EMBL/GenBank/DDBJ databases">
        <title>The Genome Sequence of Enterococcus phoeniculicola BAA-412.</title>
        <authorList>
            <consortium name="The Broad Institute Genome Sequencing Platform"/>
            <consortium name="The Broad Institute Genome Sequencing Center for Infectious Disease"/>
            <person name="Earl A.M."/>
            <person name="Gilmore M.S."/>
            <person name="Lebreton F."/>
            <person name="Walker B."/>
            <person name="Young S.K."/>
            <person name="Zeng Q."/>
            <person name="Gargeya S."/>
            <person name="Fitzgerald M."/>
            <person name="Haas B."/>
            <person name="Abouelleil A."/>
            <person name="Alvarado L."/>
            <person name="Arachchi H.M."/>
            <person name="Berlin A.M."/>
            <person name="Chapman S.B."/>
            <person name="Dewar J."/>
            <person name="Goldberg J."/>
            <person name="Griggs A."/>
            <person name="Gujja S."/>
            <person name="Hansen M."/>
            <person name="Howarth C."/>
            <person name="Imamovic A."/>
            <person name="Larimer J."/>
            <person name="McCowan C."/>
            <person name="Murphy C."/>
            <person name="Neiman D."/>
            <person name="Pearson M."/>
            <person name="Priest M."/>
            <person name="Roberts A."/>
            <person name="Saif S."/>
            <person name="Shea T."/>
            <person name="Sisk P."/>
            <person name="Sykes S."/>
            <person name="Wortman J."/>
            <person name="Nusbaum C."/>
            <person name="Birren B."/>
        </authorList>
    </citation>
    <scope>NUCLEOTIDE SEQUENCE [LARGE SCALE GENOMIC DNA]</scope>
    <source>
        <strain evidence="3 4">ATCC BAA-412</strain>
    </source>
</reference>
<name>R3WFG9_9ENTE</name>
<dbReference type="Gene3D" id="2.70.70.10">
    <property type="entry name" value="Glucose Permease (Domain IIA)"/>
    <property type="match status" value="1"/>
</dbReference>
<dbReference type="GO" id="GO:0004222">
    <property type="term" value="F:metalloendopeptidase activity"/>
    <property type="evidence" value="ECO:0007669"/>
    <property type="project" value="TreeGrafter"/>
</dbReference>
<evidence type="ECO:0000313" key="4">
    <source>
        <dbReference type="Proteomes" id="UP000013785"/>
    </source>
</evidence>
<dbReference type="PATRIC" id="fig|1158610.3.peg.1000"/>
<dbReference type="EMBL" id="AJAT01000011">
    <property type="protein sequence ID" value="EOL46212.1"/>
    <property type="molecule type" value="Genomic_DNA"/>
</dbReference>
<proteinExistence type="predicted"/>
<dbReference type="SUPFAM" id="SSF51261">
    <property type="entry name" value="Duplicated hybrid motif"/>
    <property type="match status" value="1"/>
</dbReference>
<dbReference type="PANTHER" id="PTHR21666:SF270">
    <property type="entry name" value="MUREIN HYDROLASE ACTIVATOR ENVC"/>
    <property type="match status" value="1"/>
</dbReference>
<dbReference type="Pfam" id="PF01551">
    <property type="entry name" value="Peptidase_M23"/>
    <property type="match status" value="1"/>
</dbReference>
<evidence type="ECO:0000256" key="1">
    <source>
        <dbReference type="SAM" id="MobiDB-lite"/>
    </source>
</evidence>
<dbReference type="Proteomes" id="UP000013785">
    <property type="component" value="Unassembled WGS sequence"/>
</dbReference>
<dbReference type="CDD" id="cd12797">
    <property type="entry name" value="M23_peptidase"/>
    <property type="match status" value="1"/>
</dbReference>
<dbReference type="RefSeq" id="WP_010767690.1">
    <property type="nucleotide sequence ID" value="NZ_ASWE01000002.1"/>
</dbReference>
<organism evidence="3 4">
    <name type="scientific">Enterococcus phoeniculicola ATCC BAA-412</name>
    <dbReference type="NCBI Taxonomy" id="1158610"/>
    <lineage>
        <taxon>Bacteria</taxon>
        <taxon>Bacillati</taxon>
        <taxon>Bacillota</taxon>
        <taxon>Bacilli</taxon>
        <taxon>Lactobacillales</taxon>
        <taxon>Enterococcaceae</taxon>
        <taxon>Enterococcus</taxon>
    </lineage>
</organism>